<dbReference type="GO" id="GO:0061929">
    <property type="term" value="F:gamma-glutamylaminecyclotransferase activity"/>
    <property type="evidence" value="ECO:0007669"/>
    <property type="project" value="InterPro"/>
</dbReference>
<dbReference type="GO" id="GO:0016746">
    <property type="term" value="F:acyltransferase activity"/>
    <property type="evidence" value="ECO:0007669"/>
    <property type="project" value="UniProtKB-KW"/>
</dbReference>
<name>A0A7C8YI79_OPUST</name>
<keyword evidence="7" id="KW-0808">Transferase</keyword>
<dbReference type="CDD" id="cd06661">
    <property type="entry name" value="GGCT_like"/>
    <property type="match status" value="1"/>
</dbReference>
<dbReference type="Gene3D" id="3.10.490.10">
    <property type="entry name" value="Gamma-glutamyl cyclotransferase-like"/>
    <property type="match status" value="1"/>
</dbReference>
<comment type="function">
    <text evidence="1">Putative gamma-glutamylcyclotransferase.</text>
</comment>
<dbReference type="EMBL" id="GISG01022821">
    <property type="protein sequence ID" value="MBA4618938.1"/>
    <property type="molecule type" value="Transcribed_RNA"/>
</dbReference>
<dbReference type="PANTHER" id="PTHR12510">
    <property type="entry name" value="TROPONIN C-AKIN-1 PROTEIN"/>
    <property type="match status" value="1"/>
</dbReference>
<proteinExistence type="inferred from homology"/>
<organism evidence="7">
    <name type="scientific">Opuntia streptacantha</name>
    <name type="common">Prickly pear cactus</name>
    <name type="synonym">Opuntia cardona</name>
    <dbReference type="NCBI Taxonomy" id="393608"/>
    <lineage>
        <taxon>Eukaryota</taxon>
        <taxon>Viridiplantae</taxon>
        <taxon>Streptophyta</taxon>
        <taxon>Embryophyta</taxon>
        <taxon>Tracheophyta</taxon>
        <taxon>Spermatophyta</taxon>
        <taxon>Magnoliopsida</taxon>
        <taxon>eudicotyledons</taxon>
        <taxon>Gunneridae</taxon>
        <taxon>Pentapetalae</taxon>
        <taxon>Caryophyllales</taxon>
        <taxon>Cactineae</taxon>
        <taxon>Cactaceae</taxon>
        <taxon>Opuntioideae</taxon>
        <taxon>Opuntia</taxon>
    </lineage>
</organism>
<reference evidence="7" key="1">
    <citation type="journal article" date="2013" name="J. Plant Res.">
        <title>Effect of fungi and light on seed germination of three Opuntia species from semiarid lands of central Mexico.</title>
        <authorList>
            <person name="Delgado-Sanchez P."/>
            <person name="Jimenez-Bremont J.F."/>
            <person name="Guerrero-Gonzalez Mde L."/>
            <person name="Flores J."/>
        </authorList>
    </citation>
    <scope>NUCLEOTIDE SEQUENCE</scope>
    <source>
        <tissue evidence="7">Cladode</tissue>
    </source>
</reference>
<keyword evidence="7" id="KW-0456">Lyase</keyword>
<sequence length="136" mass="15089">MGKYQTVKPFPLVCGPLAVPFLINKPGSGHRVKGELYSVSGRALARLDELEGISIGNYERLPIEVVVADGESDGGDAAVDVEAYFAHRRYGEEMWAKNGWVGMEEYSDSDGEKYVRVKDRDVGLNLGDYIRLYLQS</sequence>
<dbReference type="InterPro" id="IPR009288">
    <property type="entry name" value="AIG2-like_dom"/>
</dbReference>
<dbReference type="AlphaFoldDB" id="A0A7C8YI79"/>
<feature type="domain" description="Gamma-glutamylcyclotransferase AIG2-like" evidence="6">
    <location>
        <begin position="5"/>
        <end position="88"/>
    </location>
</feature>
<dbReference type="Pfam" id="PF06094">
    <property type="entry name" value="GGACT"/>
    <property type="match status" value="1"/>
</dbReference>
<evidence type="ECO:0000256" key="1">
    <source>
        <dbReference type="ARBA" id="ARBA00002782"/>
    </source>
</evidence>
<dbReference type="InterPro" id="IPR013024">
    <property type="entry name" value="GGCT-like"/>
</dbReference>
<protein>
    <recommendedName>
        <fullName evidence="5">Gamma-glutamylcyclotransferase family protein</fullName>
    </recommendedName>
</protein>
<dbReference type="InterPro" id="IPR039126">
    <property type="entry name" value="GGACT"/>
</dbReference>
<accession>A0A7C8YI79</accession>
<comment type="similarity">
    <text evidence="2 5">Belongs to the gamma-glutamylcyclotransferase family.</text>
</comment>
<dbReference type="InterPro" id="IPR036568">
    <property type="entry name" value="GGCT-like_sf"/>
</dbReference>
<reference evidence="7" key="2">
    <citation type="submission" date="2020-07" db="EMBL/GenBank/DDBJ databases">
        <authorList>
            <person name="Vera ALvarez R."/>
            <person name="Arias-Moreno D.M."/>
            <person name="Jimenez-Jacinto V."/>
            <person name="Jimenez-Bremont J.F."/>
            <person name="Swaminathan K."/>
            <person name="Moose S.P."/>
            <person name="Guerrero-Gonzalez M.L."/>
            <person name="Marino-Ramirez L."/>
            <person name="Landsman D."/>
            <person name="Rodriguez-Kessler M."/>
            <person name="Delgado-Sanchez P."/>
        </authorList>
    </citation>
    <scope>NUCLEOTIDE SEQUENCE</scope>
    <source>
        <tissue evidence="7">Cladode</tissue>
    </source>
</reference>
<keyword evidence="3" id="KW-0012">Acyltransferase</keyword>
<dbReference type="GO" id="GO:0005829">
    <property type="term" value="C:cytosol"/>
    <property type="evidence" value="ECO:0007669"/>
    <property type="project" value="TreeGrafter"/>
</dbReference>
<dbReference type="SUPFAM" id="SSF110857">
    <property type="entry name" value="Gamma-glutamyl cyclotransferase-like"/>
    <property type="match status" value="1"/>
</dbReference>
<evidence type="ECO:0000259" key="6">
    <source>
        <dbReference type="Pfam" id="PF06094"/>
    </source>
</evidence>
<evidence type="ECO:0000256" key="3">
    <source>
        <dbReference type="ARBA" id="ARBA00023315"/>
    </source>
</evidence>
<evidence type="ECO:0000256" key="5">
    <source>
        <dbReference type="RuleBase" id="RU367036"/>
    </source>
</evidence>
<evidence type="ECO:0000256" key="4">
    <source>
        <dbReference type="PIRSR" id="PIRSR639126-1"/>
    </source>
</evidence>
<evidence type="ECO:0000256" key="2">
    <source>
        <dbReference type="ARBA" id="ARBA00008861"/>
    </source>
</evidence>
<dbReference type="PANTHER" id="PTHR12510:SF15">
    <property type="entry name" value="GAMMA-GLUTAMYLCYCLOTRANSFERASE FAMILY PROTEIN"/>
    <property type="match status" value="1"/>
</dbReference>
<feature type="active site" description="Proton acceptor" evidence="4">
    <location>
        <position position="51"/>
    </location>
</feature>
<evidence type="ECO:0000313" key="7">
    <source>
        <dbReference type="EMBL" id="MBA4618938.1"/>
    </source>
</evidence>